<dbReference type="InterPro" id="IPR056083">
    <property type="entry name" value="DUF7666"/>
</dbReference>
<dbReference type="AlphaFoldDB" id="A0A4D8Q3K5"/>
<accession>A0A4D8Q3K5</accession>
<dbReference type="EMBL" id="CP032330">
    <property type="protein sequence ID" value="QCO03056.1"/>
    <property type="molecule type" value="Genomic_DNA"/>
</dbReference>
<evidence type="ECO:0000256" key="1">
    <source>
        <dbReference type="ARBA" id="ARBA00022737"/>
    </source>
</evidence>
<protein>
    <recommendedName>
        <fullName evidence="2">DUF7666 domain-containing protein</fullName>
    </recommendedName>
</protein>
<dbReference type="Proteomes" id="UP000298596">
    <property type="component" value="Chromosome"/>
</dbReference>
<reference evidence="3 4" key="1">
    <citation type="submission" date="2018-09" db="EMBL/GenBank/DDBJ databases">
        <title>Whole genome based analysis of evolution and adaptive divergence in Indian and Brazilian strains of Azospirillum brasilense.</title>
        <authorList>
            <person name="Singh C."/>
            <person name="Tripathi A.K."/>
        </authorList>
    </citation>
    <scope>NUCLEOTIDE SEQUENCE [LARGE SCALE GENOMIC DNA]</scope>
    <source>
        <strain evidence="3 4">MTCC4036</strain>
    </source>
</reference>
<dbReference type="PANTHER" id="PTHR37456">
    <property type="entry name" value="SI:CH211-266K2.1"/>
    <property type="match status" value="1"/>
</dbReference>
<organism evidence="3 4">
    <name type="scientific">Azospirillum brasilense</name>
    <dbReference type="NCBI Taxonomy" id="192"/>
    <lineage>
        <taxon>Bacteria</taxon>
        <taxon>Pseudomonadati</taxon>
        <taxon>Pseudomonadota</taxon>
        <taxon>Alphaproteobacteria</taxon>
        <taxon>Rhodospirillales</taxon>
        <taxon>Azospirillaceae</taxon>
        <taxon>Azospirillum</taxon>
    </lineage>
</organism>
<gene>
    <name evidence="3" type="ORF">D3867_14160</name>
</gene>
<evidence type="ECO:0000313" key="4">
    <source>
        <dbReference type="Proteomes" id="UP000298596"/>
    </source>
</evidence>
<feature type="domain" description="DUF7666" evidence="2">
    <location>
        <begin position="9"/>
        <end position="100"/>
    </location>
</feature>
<dbReference type="PANTHER" id="PTHR37456:SF3">
    <property type="entry name" value="COLLAGEN ALPHA-1(XXV) CHAIN"/>
    <property type="match status" value="1"/>
</dbReference>
<proteinExistence type="predicted"/>
<keyword evidence="1" id="KW-0677">Repeat</keyword>
<dbReference type="InterPro" id="IPR050938">
    <property type="entry name" value="Collagen_Structural_Proteins"/>
</dbReference>
<dbReference type="Pfam" id="PF24703">
    <property type="entry name" value="DUF7666"/>
    <property type="match status" value="1"/>
</dbReference>
<name>A0A4D8Q3K5_AZOBR</name>
<sequence>MSNEQGTVPAFKGFDQNLQCRGYQFEVGKTFEHVGSVEACASGFHACEFPLDVFRYYAPATSRFAVVTLAGDTDRDGDDTKIAAARITIEAEIKLPDLIQRAVKWVFDRAKWEEGPSATGDYGAASATGDYGAASATGNRGAASATGDYGAASATGNRGAASATGDYGAASATGDYGAASATGDYGAASATGNRGAASATGNRGAASATGDYGAASATGDYGAASATGDYGAASATGDYGAASATGNRGAASATGEQSIACALGYEGKARASETGWIVLARRDDEGNVLDVRTAKVGAEGIEAGKFYRLTEAGFELVED</sequence>
<evidence type="ECO:0000313" key="3">
    <source>
        <dbReference type="EMBL" id="QCO03056.1"/>
    </source>
</evidence>
<evidence type="ECO:0000259" key="2">
    <source>
        <dbReference type="Pfam" id="PF24703"/>
    </source>
</evidence>